<protein>
    <submittedName>
        <fullName evidence="3">Unannotated protein</fullName>
    </submittedName>
</protein>
<reference evidence="3" key="1">
    <citation type="submission" date="2020-05" db="EMBL/GenBank/DDBJ databases">
        <authorList>
            <person name="Chiriac C."/>
            <person name="Salcher M."/>
            <person name="Ghai R."/>
            <person name="Kavagutti S V."/>
        </authorList>
    </citation>
    <scope>NUCLEOTIDE SEQUENCE</scope>
</reference>
<dbReference type="EMBL" id="CAFBMO010000016">
    <property type="protein sequence ID" value="CAB4902954.1"/>
    <property type="molecule type" value="Genomic_DNA"/>
</dbReference>
<evidence type="ECO:0000313" key="5">
    <source>
        <dbReference type="EMBL" id="CAB4902954.1"/>
    </source>
</evidence>
<dbReference type="EMBL" id="CAEZVB010000001">
    <property type="protein sequence ID" value="CAB4611679.1"/>
    <property type="molecule type" value="Genomic_DNA"/>
</dbReference>
<dbReference type="CDD" id="cd12797">
    <property type="entry name" value="M23_peptidase"/>
    <property type="match status" value="1"/>
</dbReference>
<dbReference type="Pfam" id="PF01551">
    <property type="entry name" value="Peptidase_M23"/>
    <property type="match status" value="1"/>
</dbReference>
<feature type="domain" description="M23ase beta-sheet core" evidence="2">
    <location>
        <begin position="48"/>
        <end position="135"/>
    </location>
</feature>
<sequence length="160" mass="16691">MDSGAFSPQDGQMFLQVVALATATWLAPIPGALVDQDFNPPTKAWGAGHRGVDFEAEPGTEVLAIGPGTVRFVGDIGGKPVVVIEHPSLGLRSTYEPVVAIVEVGQVVTTGDPIGETAQEGGHCAGHCLHLGLKGPGKHDYRNPMRFINDGFAVLKAPNS</sequence>
<dbReference type="Gene3D" id="2.70.70.10">
    <property type="entry name" value="Glucose Permease (Domain IIA)"/>
    <property type="match status" value="1"/>
</dbReference>
<dbReference type="InterPro" id="IPR011055">
    <property type="entry name" value="Dup_hybrid_motif"/>
</dbReference>
<dbReference type="InterPro" id="IPR050570">
    <property type="entry name" value="Cell_wall_metabolism_enzyme"/>
</dbReference>
<organism evidence="3">
    <name type="scientific">freshwater metagenome</name>
    <dbReference type="NCBI Taxonomy" id="449393"/>
    <lineage>
        <taxon>unclassified sequences</taxon>
        <taxon>metagenomes</taxon>
        <taxon>ecological metagenomes</taxon>
    </lineage>
</organism>
<name>A0A6J6HII9_9ZZZZ</name>
<evidence type="ECO:0000256" key="1">
    <source>
        <dbReference type="ARBA" id="ARBA00022729"/>
    </source>
</evidence>
<dbReference type="EMBL" id="CAEZWR010000190">
    <property type="protein sequence ID" value="CAB4675325.1"/>
    <property type="molecule type" value="Genomic_DNA"/>
</dbReference>
<evidence type="ECO:0000313" key="3">
    <source>
        <dbReference type="EMBL" id="CAB4611679.1"/>
    </source>
</evidence>
<dbReference type="SUPFAM" id="SSF51261">
    <property type="entry name" value="Duplicated hybrid motif"/>
    <property type="match status" value="1"/>
</dbReference>
<dbReference type="GO" id="GO:0004222">
    <property type="term" value="F:metalloendopeptidase activity"/>
    <property type="evidence" value="ECO:0007669"/>
    <property type="project" value="TreeGrafter"/>
</dbReference>
<keyword evidence="1" id="KW-0732">Signal</keyword>
<dbReference type="PANTHER" id="PTHR21666:SF289">
    <property type="entry name" value="L-ALA--D-GLU ENDOPEPTIDASE"/>
    <property type="match status" value="1"/>
</dbReference>
<dbReference type="AlphaFoldDB" id="A0A6J6HII9"/>
<accession>A0A6J6HII9</accession>
<evidence type="ECO:0000313" key="4">
    <source>
        <dbReference type="EMBL" id="CAB4675325.1"/>
    </source>
</evidence>
<proteinExistence type="predicted"/>
<dbReference type="PANTHER" id="PTHR21666">
    <property type="entry name" value="PEPTIDASE-RELATED"/>
    <property type="match status" value="1"/>
</dbReference>
<dbReference type="InterPro" id="IPR016047">
    <property type="entry name" value="M23ase_b-sheet_dom"/>
</dbReference>
<evidence type="ECO:0000259" key="2">
    <source>
        <dbReference type="Pfam" id="PF01551"/>
    </source>
</evidence>
<gene>
    <name evidence="3" type="ORF">UFOPK1908_00083</name>
    <name evidence="4" type="ORF">UFOPK2282_01319</name>
    <name evidence="5" type="ORF">UFOPK3576_00576</name>
</gene>